<dbReference type="Gene3D" id="3.10.450.50">
    <property type="match status" value="1"/>
</dbReference>
<gene>
    <name evidence="3" type="ORF">NCTC12929_02103</name>
</gene>
<evidence type="ECO:0000313" key="3">
    <source>
        <dbReference type="EMBL" id="VDH05947.1"/>
    </source>
</evidence>
<name>A0A7Z8YQ35_9FLAO</name>
<dbReference type="InterPro" id="IPR024267">
    <property type="entry name" value="DUF4878"/>
</dbReference>
<dbReference type="Pfam" id="PF12870">
    <property type="entry name" value="DUF4878"/>
    <property type="match status" value="1"/>
</dbReference>
<reference evidence="3 4" key="1">
    <citation type="submission" date="2018-11" db="EMBL/GenBank/DDBJ databases">
        <authorList>
            <consortium name="Pathogen Informatics"/>
        </authorList>
    </citation>
    <scope>NUCLEOTIDE SEQUENCE [LARGE SCALE GENOMIC DNA]</scope>
    <source>
        <strain evidence="3 4">NCTC12929</strain>
    </source>
</reference>
<organism evidence="3 4">
    <name type="scientific">Bergeyella zoohelcum</name>
    <dbReference type="NCBI Taxonomy" id="1015"/>
    <lineage>
        <taxon>Bacteria</taxon>
        <taxon>Pseudomonadati</taxon>
        <taxon>Bacteroidota</taxon>
        <taxon>Flavobacteriia</taxon>
        <taxon>Flavobacteriales</taxon>
        <taxon>Weeksellaceae</taxon>
        <taxon>Bergeyella</taxon>
    </lineage>
</organism>
<accession>A0A7Z8YQ35</accession>
<evidence type="ECO:0000259" key="2">
    <source>
        <dbReference type="Pfam" id="PF12870"/>
    </source>
</evidence>
<proteinExistence type="predicted"/>
<evidence type="ECO:0000256" key="1">
    <source>
        <dbReference type="SAM" id="MobiDB-lite"/>
    </source>
</evidence>
<dbReference type="Proteomes" id="UP000270205">
    <property type="component" value="Unassembled WGS sequence"/>
</dbReference>
<sequence length="126" mass="14048">MVACNSGNSPKSVATKFLEHVNKGEFEEAKKYCDGPTADLMGMINSFGGNTMKEELAKKGKDKKLEIIRVEEKDDKAKVYYKEGKGKEESLDLKKIDGKWKVSINKEDKKKEGIPSMKDAEPSATE</sequence>
<feature type="domain" description="DUF4878" evidence="2">
    <location>
        <begin position="7"/>
        <end position="102"/>
    </location>
</feature>
<feature type="region of interest" description="Disordered" evidence="1">
    <location>
        <begin position="107"/>
        <end position="126"/>
    </location>
</feature>
<dbReference type="EMBL" id="UYIV01000001">
    <property type="protein sequence ID" value="VDH05947.1"/>
    <property type="molecule type" value="Genomic_DNA"/>
</dbReference>
<protein>
    <submittedName>
        <fullName evidence="3">Lumazine-binding domain</fullName>
    </submittedName>
</protein>
<dbReference type="AlphaFoldDB" id="A0A7Z8YQ35"/>
<evidence type="ECO:0000313" key="4">
    <source>
        <dbReference type="Proteomes" id="UP000270205"/>
    </source>
</evidence>
<comment type="caution">
    <text evidence="3">The sequence shown here is derived from an EMBL/GenBank/DDBJ whole genome shotgun (WGS) entry which is preliminary data.</text>
</comment>